<comment type="caution">
    <text evidence="2">The sequence shown here is derived from an EMBL/GenBank/DDBJ whole genome shotgun (WGS) entry which is preliminary data.</text>
</comment>
<gene>
    <name evidence="2" type="ORF">DEM27_32705</name>
</gene>
<organism evidence="2 3">
    <name type="scientific">Metarhizobium album</name>
    <dbReference type="NCBI Taxonomy" id="2182425"/>
    <lineage>
        <taxon>Bacteria</taxon>
        <taxon>Pseudomonadati</taxon>
        <taxon>Pseudomonadota</taxon>
        <taxon>Alphaproteobacteria</taxon>
        <taxon>Hyphomicrobiales</taxon>
        <taxon>Rhizobiaceae</taxon>
        <taxon>Metarhizobium</taxon>
    </lineage>
</organism>
<dbReference type="InterPro" id="IPR009492">
    <property type="entry name" value="TniQ"/>
</dbReference>
<sequence>MTMGINASMYLPFSNWSVKPCHGEPAHGYFLRLVANEGHYSASVYANEIGLNGRRLTPEEALGTLLKLPINEDNKDTLRRFSPIADGAYYDLGGQRLRQRQMSFTTRRFCRACLADAPHHRVWWDILAFRKCPEHGTVIEDVDVAGQPIGWWWADITSDTSGNPLAAYAPSQADWHARSLEALIVERLTASPTTSWTLLGQYQLFEVIEACEYLGMWLGNDRTRMIPADPMEKLAVGMSALEGSRDDLVAAMHAWFIEMVPSQVRRDGKMESMGWAWNAWPKLPGTEIGNMLNQASNEAFEPIGKMGKKRFRETGDFYAERALSALAIELDIRMEALVPLARHLAVIPLSAEPWELDSAQADALRRAIADLIPSSEVTGILGLETWEWQNLVGSGRLVSFGHFALGRMFIRSEVEGFVKEVLDKVPVRDVESVSLRSFGRRKGLSVDAVLIQALDGKIATVRAASCADLRAIRVVAESRRRLNSRSVVHAPEVEVVTMAEAAAMVQLNHGTVSRLVELGALERAAGGVLRRESVLGFHRRFASAQIYRSTLGCMNFEVEDELSAIGVSTCFGLRNSSAVVERSAARRALGISCDPDDARVASSDLWEKFRAIAIKRCPMFTLPPTITEVGAKLRTATRKVVVDVSVDGVTGAISLGFDLHPTLTSRRWKIFEKRETEIREALGCMEWKASEDGAGWRLSWVVSDCGDLGSAADALSGMHRCFK</sequence>
<dbReference type="OrthoDB" id="7595282at2"/>
<evidence type="ECO:0000259" key="1">
    <source>
        <dbReference type="Pfam" id="PF06527"/>
    </source>
</evidence>
<name>A0A2U2DFS7_9HYPH</name>
<feature type="domain" description="TniQ" evidence="1">
    <location>
        <begin position="18"/>
        <end position="137"/>
    </location>
</feature>
<protein>
    <recommendedName>
        <fullName evidence="1">TniQ domain-containing protein</fullName>
    </recommendedName>
</protein>
<dbReference type="AlphaFoldDB" id="A0A2U2DFS7"/>
<evidence type="ECO:0000313" key="2">
    <source>
        <dbReference type="EMBL" id="PWE52124.1"/>
    </source>
</evidence>
<dbReference type="Pfam" id="PF06527">
    <property type="entry name" value="TniQ"/>
    <property type="match status" value="1"/>
</dbReference>
<reference evidence="2 3" key="1">
    <citation type="submission" date="2018-05" db="EMBL/GenBank/DDBJ databases">
        <title>The draft genome of strain NS-104.</title>
        <authorList>
            <person name="Hang P."/>
            <person name="Jiang J."/>
        </authorList>
    </citation>
    <scope>NUCLEOTIDE SEQUENCE [LARGE SCALE GENOMIC DNA]</scope>
    <source>
        <strain evidence="2 3">NS-104</strain>
    </source>
</reference>
<keyword evidence="3" id="KW-1185">Reference proteome</keyword>
<dbReference type="Proteomes" id="UP000245252">
    <property type="component" value="Unassembled WGS sequence"/>
</dbReference>
<proteinExistence type="predicted"/>
<evidence type="ECO:0000313" key="3">
    <source>
        <dbReference type="Proteomes" id="UP000245252"/>
    </source>
</evidence>
<accession>A0A2U2DFS7</accession>
<dbReference type="EMBL" id="QFBC01000035">
    <property type="protein sequence ID" value="PWE52124.1"/>
    <property type="molecule type" value="Genomic_DNA"/>
</dbReference>